<evidence type="ECO:0000256" key="6">
    <source>
        <dbReference type="PROSITE-ProRule" id="PRU00182"/>
    </source>
</evidence>
<evidence type="ECO:0000256" key="3">
    <source>
        <dbReference type="ARBA" id="ARBA00022884"/>
    </source>
</evidence>
<proteinExistence type="inferred from homology"/>
<dbReference type="InterPro" id="IPR050188">
    <property type="entry name" value="RluA_PseudoU_synthase"/>
</dbReference>
<dbReference type="GO" id="GO:0003723">
    <property type="term" value="F:RNA binding"/>
    <property type="evidence" value="ECO:0007669"/>
    <property type="project" value="UniProtKB-KW"/>
</dbReference>
<organism evidence="9 10">
    <name type="scientific">Acetobacterium wieringae</name>
    <dbReference type="NCBI Taxonomy" id="52694"/>
    <lineage>
        <taxon>Bacteria</taxon>
        <taxon>Bacillati</taxon>
        <taxon>Bacillota</taxon>
        <taxon>Clostridia</taxon>
        <taxon>Eubacteriales</taxon>
        <taxon>Eubacteriaceae</taxon>
        <taxon>Acetobacterium</taxon>
    </lineage>
</organism>
<keyword evidence="3 6" id="KW-0694">RNA-binding</keyword>
<dbReference type="Proteomes" id="UP000176244">
    <property type="component" value="Unassembled WGS sequence"/>
</dbReference>
<dbReference type="SUPFAM" id="SSF55174">
    <property type="entry name" value="Alpha-L RNA-binding motif"/>
    <property type="match status" value="1"/>
</dbReference>
<dbReference type="CDD" id="cd00165">
    <property type="entry name" value="S4"/>
    <property type="match status" value="1"/>
</dbReference>
<feature type="domain" description="RNA-binding S4" evidence="8">
    <location>
        <begin position="16"/>
        <end position="75"/>
    </location>
</feature>
<evidence type="ECO:0000256" key="5">
    <source>
        <dbReference type="PIRSR" id="PIRSR606225-1"/>
    </source>
</evidence>
<dbReference type="InterPro" id="IPR006225">
    <property type="entry name" value="PsdUridine_synth_RluC/D"/>
</dbReference>
<dbReference type="InterPro" id="IPR006145">
    <property type="entry name" value="PsdUridine_synth_RsuA/RluA"/>
</dbReference>
<dbReference type="InterPro" id="IPR020103">
    <property type="entry name" value="PsdUridine_synth_cat_dom_sf"/>
</dbReference>
<dbReference type="Gene3D" id="3.30.2350.10">
    <property type="entry name" value="Pseudouridine synthase"/>
    <property type="match status" value="1"/>
</dbReference>
<dbReference type="InterPro" id="IPR006224">
    <property type="entry name" value="PsdUridine_synth_RluA-like_CS"/>
</dbReference>
<dbReference type="Gene3D" id="3.10.290.10">
    <property type="entry name" value="RNA-binding S4 domain"/>
    <property type="match status" value="1"/>
</dbReference>
<dbReference type="PROSITE" id="PS50889">
    <property type="entry name" value="S4"/>
    <property type="match status" value="1"/>
</dbReference>
<evidence type="ECO:0000256" key="4">
    <source>
        <dbReference type="ARBA" id="ARBA00023235"/>
    </source>
</evidence>
<dbReference type="EC" id="5.4.99.-" evidence="7"/>
<evidence type="ECO:0000259" key="8">
    <source>
        <dbReference type="SMART" id="SM00363"/>
    </source>
</evidence>
<dbReference type="PANTHER" id="PTHR21600:SF44">
    <property type="entry name" value="RIBOSOMAL LARGE SUBUNIT PSEUDOURIDINE SYNTHASE D"/>
    <property type="match status" value="1"/>
</dbReference>
<evidence type="ECO:0000256" key="1">
    <source>
        <dbReference type="ARBA" id="ARBA00000073"/>
    </source>
</evidence>
<accession>A0A1F2PIY4</accession>
<comment type="caution">
    <text evidence="9">The sequence shown here is derived from an EMBL/GenBank/DDBJ whole genome shotgun (WGS) entry which is preliminary data.</text>
</comment>
<dbReference type="EMBL" id="LKEU01000029">
    <property type="protein sequence ID" value="OFV70691.1"/>
    <property type="molecule type" value="Genomic_DNA"/>
</dbReference>
<dbReference type="STRING" id="52694.ACWI_19040"/>
<dbReference type="InterPro" id="IPR036986">
    <property type="entry name" value="S4_RNA-bd_sf"/>
</dbReference>
<evidence type="ECO:0000313" key="9">
    <source>
        <dbReference type="EMBL" id="OFV70691.1"/>
    </source>
</evidence>
<reference evidence="9 10" key="1">
    <citation type="submission" date="2015-09" db="EMBL/GenBank/DDBJ databases">
        <title>Genome sequence of Acetobacterium wieringae DSM 1911.</title>
        <authorList>
            <person name="Poehlein A."/>
            <person name="Bengelsdorf F.R."/>
            <person name="Schiel-Bengelsdorf B."/>
            <person name="Duerre P."/>
            <person name="Daniel R."/>
        </authorList>
    </citation>
    <scope>NUCLEOTIDE SEQUENCE [LARGE SCALE GENOMIC DNA]</scope>
    <source>
        <strain evidence="9 10">DSM 1911</strain>
    </source>
</reference>
<dbReference type="SMART" id="SM00363">
    <property type="entry name" value="S4"/>
    <property type="match status" value="1"/>
</dbReference>
<dbReference type="NCBIfam" id="TIGR00005">
    <property type="entry name" value="rluA_subfam"/>
    <property type="match status" value="1"/>
</dbReference>
<dbReference type="PROSITE" id="PS01129">
    <property type="entry name" value="PSI_RLU"/>
    <property type="match status" value="1"/>
</dbReference>
<dbReference type="InterPro" id="IPR002942">
    <property type="entry name" value="S4_RNA-bd"/>
</dbReference>
<dbReference type="FunFam" id="3.30.2350.10:FF:000006">
    <property type="entry name" value="Pseudouridine synthase"/>
    <property type="match status" value="1"/>
</dbReference>
<keyword evidence="4 7" id="KW-0413">Isomerase</keyword>
<evidence type="ECO:0000256" key="2">
    <source>
        <dbReference type="ARBA" id="ARBA00010876"/>
    </source>
</evidence>
<dbReference type="Pfam" id="PF01479">
    <property type="entry name" value="S4"/>
    <property type="match status" value="1"/>
</dbReference>
<dbReference type="Pfam" id="PF00849">
    <property type="entry name" value="PseudoU_synth_2"/>
    <property type="match status" value="1"/>
</dbReference>
<protein>
    <recommendedName>
        <fullName evidence="7">Pseudouridine synthase</fullName>
        <ecNumber evidence="7">5.4.99.-</ecNumber>
    </recommendedName>
</protein>
<comment type="similarity">
    <text evidence="2 7">Belongs to the pseudouridine synthase RluA family.</text>
</comment>
<sequence>MTKEHNEYIVPEETDQRLDHFCSTLSGDYSREYIKRLIAAGDVLVNGQKRKASYHVKTGEIITLTIPEPVACHMQAEDIALDIIYEDDDVLIVNKPQGMVVHPAPGNSSGTLVNGLLFHTNNLSKINGVMRPGIVHRIDKDTSGLLMIAKNNAAHRSLSEQLKEHTILRRYYGLVKGNVKPNRGTVDMPIGRHEQLRIKMAVVEKNSKTAITHFEVIKRYAQYTLLRFELETGRTHQIRVHMEKIGHPLAGDPLYGKGDKNNPFKTEGQCLHAHTLGFIHPRTNEHLVFRAPVPPAFKEILKKLK</sequence>
<dbReference type="OrthoDB" id="9807829at2"/>
<dbReference type="CDD" id="cd02869">
    <property type="entry name" value="PseudoU_synth_RluA_like"/>
    <property type="match status" value="1"/>
</dbReference>
<comment type="catalytic activity">
    <reaction evidence="1 7">
        <text>a uridine in RNA = a pseudouridine in RNA</text>
        <dbReference type="Rhea" id="RHEA:48348"/>
        <dbReference type="Rhea" id="RHEA-COMP:12068"/>
        <dbReference type="Rhea" id="RHEA-COMP:12069"/>
        <dbReference type="ChEBI" id="CHEBI:65314"/>
        <dbReference type="ChEBI" id="CHEBI:65315"/>
    </reaction>
</comment>
<feature type="active site" evidence="5">
    <location>
        <position position="139"/>
    </location>
</feature>
<evidence type="ECO:0000256" key="7">
    <source>
        <dbReference type="RuleBase" id="RU362028"/>
    </source>
</evidence>
<dbReference type="SUPFAM" id="SSF55120">
    <property type="entry name" value="Pseudouridine synthase"/>
    <property type="match status" value="1"/>
</dbReference>
<dbReference type="GO" id="GO:0120159">
    <property type="term" value="F:rRNA pseudouridine synthase activity"/>
    <property type="evidence" value="ECO:0007669"/>
    <property type="project" value="UniProtKB-ARBA"/>
</dbReference>
<dbReference type="PANTHER" id="PTHR21600">
    <property type="entry name" value="MITOCHONDRIAL RNA PSEUDOURIDINE SYNTHASE"/>
    <property type="match status" value="1"/>
</dbReference>
<dbReference type="GO" id="GO:0000455">
    <property type="term" value="P:enzyme-directed rRNA pseudouridine synthesis"/>
    <property type="evidence" value="ECO:0007669"/>
    <property type="project" value="UniProtKB-ARBA"/>
</dbReference>
<name>A0A1F2PIY4_9FIRM</name>
<evidence type="ECO:0000313" key="10">
    <source>
        <dbReference type="Proteomes" id="UP000176244"/>
    </source>
</evidence>
<comment type="function">
    <text evidence="7">Responsible for synthesis of pseudouridine from uracil.</text>
</comment>
<dbReference type="AlphaFoldDB" id="A0A1F2PIY4"/>
<gene>
    <name evidence="9" type="primary">rluD_2</name>
    <name evidence="9" type="ORF">ACWI_19040</name>
</gene>
<dbReference type="RefSeq" id="WP_139142347.1">
    <property type="nucleotide sequence ID" value="NZ_LKEU01000029.1"/>
</dbReference>